<evidence type="ECO:0000313" key="2">
    <source>
        <dbReference type="Proteomes" id="UP000294335"/>
    </source>
</evidence>
<evidence type="ECO:0000313" key="1">
    <source>
        <dbReference type="EMBL" id="SPO63917.1"/>
    </source>
</evidence>
<sequence>MQLRHSRTWHKRLPGKASNLVPYAGANLIRFNGIRNFAISAFASRHPDKNMRSLDWSGR</sequence>
<comment type="caution">
    <text evidence="1">The sequence shown here is derived from an EMBL/GenBank/DDBJ whole genome shotgun (WGS) entry which is preliminary data.</text>
</comment>
<dbReference type="Proteomes" id="UP000294335">
    <property type="component" value="Unassembled WGS sequence"/>
</dbReference>
<dbReference type="EMBL" id="OPYN01000224">
    <property type="protein sequence ID" value="SPO63917.1"/>
    <property type="molecule type" value="Genomic_DNA"/>
</dbReference>
<reference evidence="1 2" key="1">
    <citation type="submission" date="2018-02" db="EMBL/GenBank/DDBJ databases">
        <authorList>
            <person name="Dubost A."/>
        </authorList>
    </citation>
    <scope>NUCLEOTIDE SEQUENCE [LARGE SCALE GENOMIC DNA]</scope>
    <source>
        <strain evidence="2">JV551A3</strain>
    </source>
</reference>
<dbReference type="AlphaFoldDB" id="A0AAQ1PCQ2"/>
<protein>
    <submittedName>
        <fullName evidence="1">Uncharacterized protein</fullName>
    </submittedName>
</protein>
<accession>A0AAQ1PCQ2</accession>
<organism evidence="1 2">
    <name type="scientific">Pseudomonas inefficax</name>
    <dbReference type="NCBI Taxonomy" id="2078786"/>
    <lineage>
        <taxon>Bacteria</taxon>
        <taxon>Pseudomonadati</taxon>
        <taxon>Pseudomonadota</taxon>
        <taxon>Gammaproteobacteria</taxon>
        <taxon>Pseudomonadales</taxon>
        <taxon>Pseudomonadaceae</taxon>
        <taxon>Pseudomonas</taxon>
    </lineage>
</organism>
<proteinExistence type="predicted"/>
<keyword evidence="2" id="KW-1185">Reference proteome</keyword>
<gene>
    <name evidence="1" type="ORF">JV551A3_V1_2240150</name>
</gene>
<name>A0AAQ1PCQ2_9PSED</name>